<dbReference type="EMBL" id="NIPO01000001">
    <property type="protein sequence ID" value="PJR05088.1"/>
    <property type="molecule type" value="Genomic_DNA"/>
</dbReference>
<organism evidence="7 8">
    <name type="scientific">Avrilella dinanensis</name>
    <dbReference type="NCBI Taxonomy" id="2008672"/>
    <lineage>
        <taxon>Bacteria</taxon>
        <taxon>Pseudomonadati</taxon>
        <taxon>Bacteroidota</taxon>
        <taxon>Flavobacteriia</taxon>
        <taxon>Flavobacteriales</taxon>
        <taxon>Flavobacteriaceae</taxon>
        <taxon>Avrilella</taxon>
    </lineage>
</organism>
<dbReference type="PROSITE" id="PS51935">
    <property type="entry name" value="NLPC_P60"/>
    <property type="match status" value="1"/>
</dbReference>
<dbReference type="Proteomes" id="UP000231960">
    <property type="component" value="Unassembled WGS sequence"/>
</dbReference>
<feature type="domain" description="NlpC/P60" evidence="6">
    <location>
        <begin position="48"/>
        <end position="169"/>
    </location>
</feature>
<dbReference type="Pfam" id="PF00877">
    <property type="entry name" value="NLPC_P60"/>
    <property type="match status" value="1"/>
</dbReference>
<dbReference type="Gene3D" id="3.90.1720.10">
    <property type="entry name" value="endopeptidase domain like (from Nostoc punctiforme)"/>
    <property type="match status" value="1"/>
</dbReference>
<name>A0A2M9R8B2_9FLAO</name>
<comment type="similarity">
    <text evidence="1">Belongs to the peptidase C40 family.</text>
</comment>
<dbReference type="PANTHER" id="PTHR47360">
    <property type="entry name" value="MUREIN DD-ENDOPEPTIDASE MEPS/MUREIN LD-CARBOXYPEPTIDASE"/>
    <property type="match status" value="1"/>
</dbReference>
<evidence type="ECO:0000313" key="7">
    <source>
        <dbReference type="EMBL" id="PJR05088.1"/>
    </source>
</evidence>
<keyword evidence="8" id="KW-1185">Reference proteome</keyword>
<evidence type="ECO:0000256" key="2">
    <source>
        <dbReference type="ARBA" id="ARBA00022670"/>
    </source>
</evidence>
<protein>
    <recommendedName>
        <fullName evidence="6">NlpC/P60 domain-containing protein</fullName>
    </recommendedName>
</protein>
<dbReference type="InterPro" id="IPR052062">
    <property type="entry name" value="Murein_DD/LD_carboxypeptidase"/>
</dbReference>
<proteinExistence type="inferred from homology"/>
<evidence type="ECO:0000256" key="4">
    <source>
        <dbReference type="ARBA" id="ARBA00022801"/>
    </source>
</evidence>
<evidence type="ECO:0000259" key="6">
    <source>
        <dbReference type="PROSITE" id="PS51935"/>
    </source>
</evidence>
<reference evidence="7 8" key="1">
    <citation type="submission" date="2017-06" db="EMBL/GenBank/DDBJ databases">
        <title>Description of Avrilella dinanensis gen. nov. sp. nov.</title>
        <authorList>
            <person name="Leyer C."/>
            <person name="Sassi M."/>
            <person name="Minet J."/>
            <person name="Kayal S."/>
            <person name="Cattoir V."/>
        </authorList>
    </citation>
    <scope>NUCLEOTIDE SEQUENCE [LARGE SCALE GENOMIC DNA]</scope>
    <source>
        <strain evidence="7 8">UR159</strain>
    </source>
</reference>
<dbReference type="OrthoDB" id="9807055at2"/>
<keyword evidence="2" id="KW-0645">Protease</keyword>
<dbReference type="PANTHER" id="PTHR47360:SF1">
    <property type="entry name" value="ENDOPEPTIDASE NLPC-RELATED"/>
    <property type="match status" value="1"/>
</dbReference>
<evidence type="ECO:0000256" key="3">
    <source>
        <dbReference type="ARBA" id="ARBA00022729"/>
    </source>
</evidence>
<dbReference type="InterPro" id="IPR000064">
    <property type="entry name" value="NLP_P60_dom"/>
</dbReference>
<keyword evidence="3" id="KW-0732">Signal</keyword>
<gene>
    <name evidence="7" type="ORF">CDL10_04890</name>
</gene>
<dbReference type="GO" id="GO:0008234">
    <property type="term" value="F:cysteine-type peptidase activity"/>
    <property type="evidence" value="ECO:0007669"/>
    <property type="project" value="UniProtKB-KW"/>
</dbReference>
<keyword evidence="5" id="KW-0788">Thiol protease</keyword>
<dbReference type="AlphaFoldDB" id="A0A2M9R8B2"/>
<dbReference type="SUPFAM" id="SSF54001">
    <property type="entry name" value="Cysteine proteinases"/>
    <property type="match status" value="1"/>
</dbReference>
<dbReference type="GO" id="GO:0006508">
    <property type="term" value="P:proteolysis"/>
    <property type="evidence" value="ECO:0007669"/>
    <property type="project" value="UniProtKB-KW"/>
</dbReference>
<evidence type="ECO:0000256" key="5">
    <source>
        <dbReference type="ARBA" id="ARBA00022807"/>
    </source>
</evidence>
<evidence type="ECO:0000313" key="8">
    <source>
        <dbReference type="Proteomes" id="UP000231960"/>
    </source>
</evidence>
<evidence type="ECO:0000256" key="1">
    <source>
        <dbReference type="ARBA" id="ARBA00007074"/>
    </source>
</evidence>
<accession>A0A2M9R8B2</accession>
<sequence>MSFVLLSVLAGCSATRTTSKPADSSVSGTTTGQIQHEFAKKLEVSPNEITQINLYNYINDWLGVKHRLGGNSKSGIDCSAFAGNLYREIYQINLPRTSADMAKEIKPTKKHKLKEGDLVFFSFGKKRIDHVGIYLKNDRFVHVSSSKGVIISKLSDPWFEKYLVKYGYVN</sequence>
<dbReference type="InterPro" id="IPR038765">
    <property type="entry name" value="Papain-like_cys_pep_sf"/>
</dbReference>
<comment type="caution">
    <text evidence="7">The sequence shown here is derived from an EMBL/GenBank/DDBJ whole genome shotgun (WGS) entry which is preliminary data.</text>
</comment>
<keyword evidence="4" id="KW-0378">Hydrolase</keyword>